<dbReference type="EMBL" id="CAJVCH010008961">
    <property type="protein sequence ID" value="CAG7665307.1"/>
    <property type="molecule type" value="Genomic_DNA"/>
</dbReference>
<proteinExistence type="predicted"/>
<dbReference type="AlphaFoldDB" id="A0A8J2JNL2"/>
<sequence>MPYLSGWENIESIDIICPCSGSEIIFDALICGISKEEIKYLQSLEAANPGILQHLQIVPTCQPLLSMNKGLKTFN</sequence>
<feature type="non-terminal residue" evidence="1">
    <location>
        <position position="1"/>
    </location>
</feature>
<organism evidence="1 2">
    <name type="scientific">Allacma fusca</name>
    <dbReference type="NCBI Taxonomy" id="39272"/>
    <lineage>
        <taxon>Eukaryota</taxon>
        <taxon>Metazoa</taxon>
        <taxon>Ecdysozoa</taxon>
        <taxon>Arthropoda</taxon>
        <taxon>Hexapoda</taxon>
        <taxon>Collembola</taxon>
        <taxon>Symphypleona</taxon>
        <taxon>Sminthuridae</taxon>
        <taxon>Allacma</taxon>
    </lineage>
</organism>
<protein>
    <submittedName>
        <fullName evidence="1">Uncharacterized protein</fullName>
    </submittedName>
</protein>
<gene>
    <name evidence="1" type="ORF">AFUS01_LOCUS1613</name>
</gene>
<keyword evidence="2" id="KW-1185">Reference proteome</keyword>
<name>A0A8J2JNL2_9HEXA</name>
<dbReference type="Proteomes" id="UP000708208">
    <property type="component" value="Unassembled WGS sequence"/>
</dbReference>
<comment type="caution">
    <text evidence="1">The sequence shown here is derived from an EMBL/GenBank/DDBJ whole genome shotgun (WGS) entry which is preliminary data.</text>
</comment>
<reference evidence="1" key="1">
    <citation type="submission" date="2021-06" db="EMBL/GenBank/DDBJ databases">
        <authorList>
            <person name="Hodson N. C."/>
            <person name="Mongue J. A."/>
            <person name="Jaron S. K."/>
        </authorList>
    </citation>
    <scope>NUCLEOTIDE SEQUENCE</scope>
</reference>
<accession>A0A8J2JNL2</accession>
<evidence type="ECO:0000313" key="1">
    <source>
        <dbReference type="EMBL" id="CAG7665307.1"/>
    </source>
</evidence>
<evidence type="ECO:0000313" key="2">
    <source>
        <dbReference type="Proteomes" id="UP000708208"/>
    </source>
</evidence>